<evidence type="ECO:0000259" key="1">
    <source>
        <dbReference type="Pfam" id="PF01370"/>
    </source>
</evidence>
<proteinExistence type="predicted"/>
<dbReference type="SUPFAM" id="SSF51735">
    <property type="entry name" value="NAD(P)-binding Rossmann-fold domains"/>
    <property type="match status" value="1"/>
</dbReference>
<dbReference type="AlphaFoldDB" id="A0A4R4ZPL3"/>
<dbReference type="RefSeq" id="WP_132168569.1">
    <property type="nucleotide sequence ID" value="NZ_SMKX01000044.1"/>
</dbReference>
<dbReference type="InterPro" id="IPR001509">
    <property type="entry name" value="Epimerase_deHydtase"/>
</dbReference>
<reference evidence="2 3" key="1">
    <citation type="submission" date="2019-03" db="EMBL/GenBank/DDBJ databases">
        <title>Draft genome sequences of novel Actinobacteria.</title>
        <authorList>
            <person name="Sahin N."/>
            <person name="Ay H."/>
            <person name="Saygin H."/>
        </authorList>
    </citation>
    <scope>NUCLEOTIDE SEQUENCE [LARGE SCALE GENOMIC DNA]</scope>
    <source>
        <strain evidence="2 3">JCM 13523</strain>
    </source>
</reference>
<dbReference type="EMBL" id="SMKX01000044">
    <property type="protein sequence ID" value="TDD58852.1"/>
    <property type="molecule type" value="Genomic_DNA"/>
</dbReference>
<evidence type="ECO:0000313" key="3">
    <source>
        <dbReference type="Proteomes" id="UP000295124"/>
    </source>
</evidence>
<dbReference type="Gene3D" id="3.40.50.720">
    <property type="entry name" value="NAD(P)-binding Rossmann-like Domain"/>
    <property type="match status" value="1"/>
</dbReference>
<dbReference type="OrthoDB" id="9785845at2"/>
<keyword evidence="3" id="KW-1185">Reference proteome</keyword>
<evidence type="ECO:0000313" key="2">
    <source>
        <dbReference type="EMBL" id="TDD58852.1"/>
    </source>
</evidence>
<name>A0A4R4ZPL3_9ACTN</name>
<protein>
    <submittedName>
        <fullName evidence="2">NAD-dependent epimerase/dehydratase family protein</fullName>
    </submittedName>
</protein>
<dbReference type="Proteomes" id="UP000295124">
    <property type="component" value="Unassembled WGS sequence"/>
</dbReference>
<comment type="caution">
    <text evidence="2">The sequence shown here is derived from an EMBL/GenBank/DDBJ whole genome shotgun (WGS) entry which is preliminary data.</text>
</comment>
<dbReference type="Pfam" id="PF01370">
    <property type="entry name" value="Epimerase"/>
    <property type="match status" value="1"/>
</dbReference>
<sequence>MRTLNELHEILSAPDDAVVKSIAEGSGDLILLGVGGKLGPELAIMARRAMDAAGRTDKVIGVARSLEPALADRLHAAGVETFKADLLDPLDDLPDAADVIYLAGRKFGTSGAESTTWALNTYLPGRVCERYPTARTVAFSTGNVYPLVAVTSGGADESTPPGPIGEYAMSCLGRERIFEHFSRTNGTPTAIVRLNYAVEMRYGVLLEIAKAVRAGLSIDLAMGNVNVIWQGDVNSMTLRLLEHCAAPALVINAAGPETVSVRWVAEQFGALLGRKPIFTGEERPTALLSNGTRGHDLFGYPSLPVRTLIEHTAEWVLAKGAVHGKDSHFQQRDGRF</sequence>
<gene>
    <name evidence="2" type="ORF">E1263_17405</name>
</gene>
<accession>A0A4R4ZPL3</accession>
<feature type="domain" description="NAD-dependent epimerase/dehydratase" evidence="1">
    <location>
        <begin position="54"/>
        <end position="194"/>
    </location>
</feature>
<organism evidence="2 3">
    <name type="scientific">Kribbella antibiotica</name>
    <dbReference type="NCBI Taxonomy" id="190195"/>
    <lineage>
        <taxon>Bacteria</taxon>
        <taxon>Bacillati</taxon>
        <taxon>Actinomycetota</taxon>
        <taxon>Actinomycetes</taxon>
        <taxon>Propionibacteriales</taxon>
        <taxon>Kribbellaceae</taxon>
        <taxon>Kribbella</taxon>
    </lineage>
</organism>
<dbReference type="InterPro" id="IPR036291">
    <property type="entry name" value="NAD(P)-bd_dom_sf"/>
</dbReference>